<name>A0AB36J8D7_9BACL</name>
<reference evidence="1 2" key="1">
    <citation type="submission" date="2016-10" db="EMBL/GenBank/DDBJ databases">
        <title>Paenibacillus species isolates.</title>
        <authorList>
            <person name="Beno S.M."/>
        </authorList>
    </citation>
    <scope>NUCLEOTIDE SEQUENCE [LARGE SCALE GENOMIC DNA]</scope>
    <source>
        <strain evidence="1 2">FSL H7-0918</strain>
    </source>
</reference>
<organism evidence="1 2">
    <name type="scientific">Paenibacillus odorifer</name>
    <dbReference type="NCBI Taxonomy" id="189426"/>
    <lineage>
        <taxon>Bacteria</taxon>
        <taxon>Bacillati</taxon>
        <taxon>Bacillota</taxon>
        <taxon>Bacilli</taxon>
        <taxon>Bacillales</taxon>
        <taxon>Paenibacillaceae</taxon>
        <taxon>Paenibacillus</taxon>
    </lineage>
</organism>
<gene>
    <name evidence="1" type="ORF">BSK47_30570</name>
</gene>
<sequence>MAKPSKIETLGCQEIVWAGVRNGKTVRAIAEECSEWANEQVSHTAVAKYVKEKGTAEQAKKKDAIVADRRRVIKTVHQEIDIIQTNLDATKRLIDRFELVDDLPKLFREEMDELINKLMEDGEEFNYVSFIEGWQNSFEVELRRKVVEIVSLNREVRENMKFLVALREKAFQFELVQEYINIFMEIFQEESSDGAYDRSIIRISANPRMKQLIDQQKLYTGGGE</sequence>
<dbReference type="RefSeq" id="WP_076138813.1">
    <property type="nucleotide sequence ID" value="NZ_MPTI01000001.1"/>
</dbReference>
<dbReference type="Proteomes" id="UP000187323">
    <property type="component" value="Unassembled WGS sequence"/>
</dbReference>
<protein>
    <submittedName>
        <fullName evidence="1">Uncharacterized protein</fullName>
    </submittedName>
</protein>
<accession>A0AB36J8D7</accession>
<dbReference type="EMBL" id="MPTO01000047">
    <property type="protein sequence ID" value="OME10550.1"/>
    <property type="molecule type" value="Genomic_DNA"/>
</dbReference>
<evidence type="ECO:0000313" key="2">
    <source>
        <dbReference type="Proteomes" id="UP000187323"/>
    </source>
</evidence>
<dbReference type="AlphaFoldDB" id="A0AB36J8D7"/>
<evidence type="ECO:0000313" key="1">
    <source>
        <dbReference type="EMBL" id="OME10550.1"/>
    </source>
</evidence>
<comment type="caution">
    <text evidence="1">The sequence shown here is derived from an EMBL/GenBank/DDBJ whole genome shotgun (WGS) entry which is preliminary data.</text>
</comment>
<proteinExistence type="predicted"/>